<evidence type="ECO:0000313" key="3">
    <source>
        <dbReference type="Proteomes" id="UP000001784"/>
    </source>
</evidence>
<sequence>MEKRKSLEIAILGAVPGEVEPLYPLLSHPREIDLAGNAARTGIHLGKTMLIGVTGLGKVNAAITTATLLERFSAGAVWNIGSAGAYAGAHLQIGDVLITDQSIFGDEGVLMRNGVLSARSIGIPVLSGSAGEFHDRLPSDLHPMHKCIKMAAQPGPYRIIAGSSPGYAIPHTPAAPEATPPPDWREACFTLAYGPSLTVGMASGDPEVASQRYERYRACAENMEGSAVAHACFRFDTPVIECRGIANIAGNRDREQWNVDLALRNCHGIVLRLLQELRGRVPGHSPKPRKTPDKQGES</sequence>
<dbReference type="GO" id="GO:0005829">
    <property type="term" value="C:cytosol"/>
    <property type="evidence" value="ECO:0007669"/>
    <property type="project" value="TreeGrafter"/>
</dbReference>
<dbReference type="InterPro" id="IPR035994">
    <property type="entry name" value="Nucleoside_phosphorylase_sf"/>
</dbReference>
<dbReference type="InParanoid" id="A0LJ97"/>
<dbReference type="GO" id="GO:0009116">
    <property type="term" value="P:nucleoside metabolic process"/>
    <property type="evidence" value="ECO:0007669"/>
    <property type="project" value="InterPro"/>
</dbReference>
<proteinExistence type="predicted"/>
<dbReference type="Proteomes" id="UP000001784">
    <property type="component" value="Chromosome"/>
</dbReference>
<dbReference type="GO" id="GO:0008930">
    <property type="term" value="F:methylthioadenosine nucleosidase activity"/>
    <property type="evidence" value="ECO:0007669"/>
    <property type="project" value="TreeGrafter"/>
</dbReference>
<name>A0LJ97_SYNFM</name>
<organism evidence="2 3">
    <name type="scientific">Syntrophobacter fumaroxidans (strain DSM 10017 / MPOB)</name>
    <dbReference type="NCBI Taxonomy" id="335543"/>
    <lineage>
        <taxon>Bacteria</taxon>
        <taxon>Pseudomonadati</taxon>
        <taxon>Thermodesulfobacteriota</taxon>
        <taxon>Syntrophobacteria</taxon>
        <taxon>Syntrophobacterales</taxon>
        <taxon>Syntrophobacteraceae</taxon>
        <taxon>Syntrophobacter</taxon>
    </lineage>
</organism>
<dbReference type="OrthoDB" id="9788270at2"/>
<evidence type="ECO:0000259" key="1">
    <source>
        <dbReference type="Pfam" id="PF01048"/>
    </source>
</evidence>
<dbReference type="AlphaFoldDB" id="A0LJ97"/>
<dbReference type="STRING" id="335543.Sfum_1814"/>
<dbReference type="GO" id="GO:0008782">
    <property type="term" value="F:adenosylhomocysteine nucleosidase activity"/>
    <property type="evidence" value="ECO:0007669"/>
    <property type="project" value="TreeGrafter"/>
</dbReference>
<gene>
    <name evidence="2" type="ordered locus">Sfum_1814</name>
</gene>
<protein>
    <submittedName>
        <fullName evidence="2">Purine and other phosphorylases, family 1</fullName>
    </submittedName>
</protein>
<dbReference type="GO" id="GO:0019284">
    <property type="term" value="P:L-methionine salvage from S-adenosylmethionine"/>
    <property type="evidence" value="ECO:0007669"/>
    <property type="project" value="TreeGrafter"/>
</dbReference>
<feature type="domain" description="Nucleoside phosphorylase" evidence="1">
    <location>
        <begin position="8"/>
        <end position="274"/>
    </location>
</feature>
<dbReference type="KEGG" id="sfu:Sfum_1814"/>
<dbReference type="eggNOG" id="COG0775">
    <property type="taxonomic scope" value="Bacteria"/>
</dbReference>
<evidence type="ECO:0000313" key="2">
    <source>
        <dbReference type="EMBL" id="ABK17499.1"/>
    </source>
</evidence>
<accession>A0LJ97</accession>
<dbReference type="HOGENOM" id="CLU_031248_3_1_7"/>
<keyword evidence="3" id="KW-1185">Reference proteome</keyword>
<dbReference type="RefSeq" id="WP_011698669.1">
    <property type="nucleotide sequence ID" value="NC_008554.1"/>
</dbReference>
<dbReference type="EMBL" id="CP000478">
    <property type="protein sequence ID" value="ABK17499.1"/>
    <property type="molecule type" value="Genomic_DNA"/>
</dbReference>
<reference evidence="2 3" key="1">
    <citation type="submission" date="2006-10" db="EMBL/GenBank/DDBJ databases">
        <title>Complete sequence of Syntrophobacter fumaroxidans MPOB.</title>
        <authorList>
            <consortium name="US DOE Joint Genome Institute"/>
            <person name="Copeland A."/>
            <person name="Lucas S."/>
            <person name="Lapidus A."/>
            <person name="Barry K."/>
            <person name="Detter J.C."/>
            <person name="Glavina del Rio T."/>
            <person name="Hammon N."/>
            <person name="Israni S."/>
            <person name="Pitluck S."/>
            <person name="Goltsman E.G."/>
            <person name="Martinez M."/>
            <person name="Schmutz J."/>
            <person name="Larimer F."/>
            <person name="Land M."/>
            <person name="Hauser L."/>
            <person name="Kyrpides N."/>
            <person name="Kim E."/>
            <person name="Boone D.R."/>
            <person name="Brockman F."/>
            <person name="Culley D."/>
            <person name="Ferry J."/>
            <person name="Gunsalus R."/>
            <person name="McInerney M.J."/>
            <person name="Morrison M."/>
            <person name="Plugge C."/>
            <person name="Rohlin L."/>
            <person name="Scholten J."/>
            <person name="Sieber J."/>
            <person name="Stams A.J.M."/>
            <person name="Worm P."/>
            <person name="Henstra A.M."/>
            <person name="Richardson P."/>
        </authorList>
    </citation>
    <scope>NUCLEOTIDE SEQUENCE [LARGE SCALE GENOMIC DNA]</scope>
    <source>
        <strain evidence="3">DSM 10017 / MPOB</strain>
    </source>
</reference>
<dbReference type="Gene3D" id="3.40.50.1580">
    <property type="entry name" value="Nucleoside phosphorylase domain"/>
    <property type="match status" value="1"/>
</dbReference>
<dbReference type="PANTHER" id="PTHR46832:SF2">
    <property type="entry name" value="FUTALOSINE HYDROLASE"/>
    <property type="match status" value="1"/>
</dbReference>
<dbReference type="CDD" id="cd17766">
    <property type="entry name" value="futalosine_nucleosidase_MqnB"/>
    <property type="match status" value="1"/>
</dbReference>
<dbReference type="InterPro" id="IPR000845">
    <property type="entry name" value="Nucleoside_phosphorylase_d"/>
</dbReference>
<dbReference type="Pfam" id="PF01048">
    <property type="entry name" value="PNP_UDP_1"/>
    <property type="match status" value="1"/>
</dbReference>
<dbReference type="SUPFAM" id="SSF53167">
    <property type="entry name" value="Purine and uridine phosphorylases"/>
    <property type="match status" value="1"/>
</dbReference>
<dbReference type="PANTHER" id="PTHR46832">
    <property type="entry name" value="5'-METHYLTHIOADENOSINE/S-ADENOSYLHOMOCYSTEINE NUCLEOSIDASE"/>
    <property type="match status" value="1"/>
</dbReference>
<dbReference type="FunCoup" id="A0LJ97">
    <property type="interactions" value="229"/>
</dbReference>